<dbReference type="InterPro" id="IPR017946">
    <property type="entry name" value="PLC-like_Pdiesterase_TIM-brl"/>
</dbReference>
<evidence type="ECO:0000259" key="1">
    <source>
        <dbReference type="Pfam" id="PF03009"/>
    </source>
</evidence>
<proteinExistence type="predicted"/>
<dbReference type="AlphaFoldDB" id="A0AAJ6B191"/>
<dbReference type="EMBL" id="CP119312">
    <property type="protein sequence ID" value="WEK06530.1"/>
    <property type="molecule type" value="Genomic_DNA"/>
</dbReference>
<reference evidence="2" key="1">
    <citation type="submission" date="2023-03" db="EMBL/GenBank/DDBJ databases">
        <title>Andean soil-derived lignocellulolytic bacterial consortium as a source of novel taxa and putative plastic-active enzymes.</title>
        <authorList>
            <person name="Diaz-Garcia L."/>
            <person name="Chuvochina M."/>
            <person name="Feuerriegel G."/>
            <person name="Bunk B."/>
            <person name="Sproer C."/>
            <person name="Streit W.R."/>
            <person name="Rodriguez L.M."/>
            <person name="Overmann J."/>
            <person name="Jimenez D.J."/>
        </authorList>
    </citation>
    <scope>NUCLEOTIDE SEQUENCE</scope>
    <source>
        <strain evidence="2">MAG 4196</strain>
    </source>
</reference>
<sequence>MADPIFIERNGHRTWLKWHRGRRRASDPVFTGQRIVEGMRLGASIEVDLVVTGDKGFAVLHDMTLDRETTDRGPVAQTADAHIRTLNLRDNDGAPIDEPVMLLDDLCALMATAGVHPEALLQLDYKEDEHVLDARALENFARATATIAGNCIVSSGSAKAVDMLTGVVPGMRAGFDPSDEDVFKAALASGTLQGFVDDAVAASPKSDLIYLDWRIVTTSDDAGFDIVAAFHALGKRVDAWTINRADTEGLANVERLLGLKVDQITSDDPEGIVGMAG</sequence>
<dbReference type="GO" id="GO:0006629">
    <property type="term" value="P:lipid metabolic process"/>
    <property type="evidence" value="ECO:0007669"/>
    <property type="project" value="InterPro"/>
</dbReference>
<dbReference type="InterPro" id="IPR030395">
    <property type="entry name" value="GP_PDE_dom"/>
</dbReference>
<feature type="domain" description="GP-PDE" evidence="1">
    <location>
        <begin position="45"/>
        <end position="270"/>
    </location>
</feature>
<dbReference type="Proteomes" id="UP001217476">
    <property type="component" value="Chromosome"/>
</dbReference>
<protein>
    <submittedName>
        <fullName evidence="2">Glycerophosphodiester phosphodiesterase family protein</fullName>
    </submittedName>
</protein>
<dbReference type="Pfam" id="PF03009">
    <property type="entry name" value="GDPD"/>
    <property type="match status" value="1"/>
</dbReference>
<dbReference type="Gene3D" id="3.20.20.190">
    <property type="entry name" value="Phosphatidylinositol (PI) phosphodiesterase"/>
    <property type="match status" value="1"/>
</dbReference>
<organism evidence="2 3">
    <name type="scientific">Candidatus Devosia phytovorans</name>
    <dbReference type="NCBI Taxonomy" id="3121372"/>
    <lineage>
        <taxon>Bacteria</taxon>
        <taxon>Pseudomonadati</taxon>
        <taxon>Pseudomonadota</taxon>
        <taxon>Alphaproteobacteria</taxon>
        <taxon>Hyphomicrobiales</taxon>
        <taxon>Devosiaceae</taxon>
        <taxon>Devosia</taxon>
    </lineage>
</organism>
<accession>A0AAJ6B191</accession>
<dbReference type="PANTHER" id="PTHR46211">
    <property type="entry name" value="GLYCEROPHOSPHORYL DIESTER PHOSPHODIESTERASE"/>
    <property type="match status" value="1"/>
</dbReference>
<name>A0AAJ6B191_9HYPH</name>
<dbReference type="PANTHER" id="PTHR46211:SF14">
    <property type="entry name" value="GLYCEROPHOSPHODIESTER PHOSPHODIESTERASE"/>
    <property type="match status" value="1"/>
</dbReference>
<evidence type="ECO:0000313" key="3">
    <source>
        <dbReference type="Proteomes" id="UP001217476"/>
    </source>
</evidence>
<gene>
    <name evidence="2" type="ORF">P0Y65_09895</name>
</gene>
<evidence type="ECO:0000313" key="2">
    <source>
        <dbReference type="EMBL" id="WEK06530.1"/>
    </source>
</evidence>
<dbReference type="GO" id="GO:0008081">
    <property type="term" value="F:phosphoric diester hydrolase activity"/>
    <property type="evidence" value="ECO:0007669"/>
    <property type="project" value="InterPro"/>
</dbReference>
<dbReference type="SUPFAM" id="SSF51695">
    <property type="entry name" value="PLC-like phosphodiesterases"/>
    <property type="match status" value="1"/>
</dbReference>